<keyword evidence="7 11" id="KW-0482">Metalloprotease</keyword>
<keyword evidence="12" id="KW-1185">Reference proteome</keyword>
<dbReference type="Proteomes" id="UP000044841">
    <property type="component" value="Unassembled WGS sequence"/>
</dbReference>
<dbReference type="GO" id="GO:0046872">
    <property type="term" value="F:metal ion binding"/>
    <property type="evidence" value="ECO:0007669"/>
    <property type="project" value="UniProtKB-KW"/>
</dbReference>
<accession>A0A0K6FM30</accession>
<evidence type="ECO:0000256" key="6">
    <source>
        <dbReference type="ARBA" id="ARBA00022833"/>
    </source>
</evidence>
<evidence type="ECO:0000256" key="3">
    <source>
        <dbReference type="ARBA" id="ARBA00022723"/>
    </source>
</evidence>
<evidence type="ECO:0000256" key="7">
    <source>
        <dbReference type="ARBA" id="ARBA00023049"/>
    </source>
</evidence>
<dbReference type="SUPFAM" id="SSF55486">
    <property type="entry name" value="Metalloproteases ('zincins'), catalytic domain"/>
    <property type="match status" value="1"/>
</dbReference>
<evidence type="ECO:0000256" key="5">
    <source>
        <dbReference type="ARBA" id="ARBA00022801"/>
    </source>
</evidence>
<evidence type="ECO:0000256" key="1">
    <source>
        <dbReference type="ARBA" id="ARBA00008721"/>
    </source>
</evidence>
<keyword evidence="4 9" id="KW-0732">Signal</keyword>
<dbReference type="InterPro" id="IPR024079">
    <property type="entry name" value="MetalloPept_cat_dom_sf"/>
</dbReference>
<dbReference type="Gene3D" id="3.40.390.10">
    <property type="entry name" value="Collagenase (Catalytic Domain)"/>
    <property type="match status" value="1"/>
</dbReference>
<evidence type="ECO:0000313" key="12">
    <source>
        <dbReference type="Proteomes" id="UP000044841"/>
    </source>
</evidence>
<evidence type="ECO:0000256" key="4">
    <source>
        <dbReference type="ARBA" id="ARBA00022729"/>
    </source>
</evidence>
<keyword evidence="2 11" id="KW-0645">Protease</keyword>
<dbReference type="AlphaFoldDB" id="A0A0K6FM30"/>
<feature type="domain" description="Peptidase M43 pregnancy-associated plasma-A" evidence="10">
    <location>
        <begin position="207"/>
        <end position="290"/>
    </location>
</feature>
<gene>
    <name evidence="11" type="ORF">RSOLAG22IIIB_07352</name>
</gene>
<protein>
    <submittedName>
        <fullName evidence="11">Extracellular metalloprotease VDBG_01143</fullName>
    </submittedName>
</protein>
<proteinExistence type="inferred from homology"/>
<name>A0A0K6FM30_9AGAM</name>
<keyword evidence="3" id="KW-0479">Metal-binding</keyword>
<dbReference type="InterPro" id="IPR008754">
    <property type="entry name" value="Peptidase_M43"/>
</dbReference>
<feature type="signal peptide" evidence="9">
    <location>
        <begin position="1"/>
        <end position="20"/>
    </location>
</feature>
<reference evidence="11 12" key="1">
    <citation type="submission" date="2015-07" db="EMBL/GenBank/DDBJ databases">
        <authorList>
            <person name="Noorani M."/>
        </authorList>
    </citation>
    <scope>NUCLEOTIDE SEQUENCE [LARGE SCALE GENOMIC DNA]</scope>
    <source>
        <strain evidence="11">BBA 69670</strain>
    </source>
</reference>
<comment type="similarity">
    <text evidence="1">Belongs to the peptidase M43B family.</text>
</comment>
<evidence type="ECO:0000313" key="11">
    <source>
        <dbReference type="EMBL" id="CUA67315.1"/>
    </source>
</evidence>
<evidence type="ECO:0000259" key="10">
    <source>
        <dbReference type="Pfam" id="PF05572"/>
    </source>
</evidence>
<dbReference type="GO" id="GO:0008237">
    <property type="term" value="F:metallopeptidase activity"/>
    <property type="evidence" value="ECO:0007669"/>
    <property type="project" value="UniProtKB-KW"/>
</dbReference>
<dbReference type="CDD" id="cd04275">
    <property type="entry name" value="ZnMc_pappalysin_like"/>
    <property type="match status" value="1"/>
</dbReference>
<dbReference type="EMBL" id="CYGV01000091">
    <property type="protein sequence ID" value="CUA67315.1"/>
    <property type="molecule type" value="Genomic_DNA"/>
</dbReference>
<evidence type="ECO:0000256" key="2">
    <source>
        <dbReference type="ARBA" id="ARBA00022670"/>
    </source>
</evidence>
<keyword evidence="5" id="KW-0378">Hydrolase</keyword>
<dbReference type="PANTHER" id="PTHR47466">
    <property type="match status" value="1"/>
</dbReference>
<dbReference type="GO" id="GO:0006508">
    <property type="term" value="P:proteolysis"/>
    <property type="evidence" value="ECO:0007669"/>
    <property type="project" value="UniProtKB-KW"/>
</dbReference>
<feature type="chain" id="PRO_5005502102" evidence="9">
    <location>
        <begin position="21"/>
        <end position="297"/>
    </location>
</feature>
<dbReference type="Pfam" id="PF05572">
    <property type="entry name" value="Peptidase_M43"/>
    <property type="match status" value="1"/>
</dbReference>
<sequence>MVMLIRLLVVAASLSAGSVALTLPAHNSTLSQRGFDGGFCGIDQLSVGMPVADEALIASSAQAVGDRQISVYWNVIHKDNTIQGGFLPPSQINDAISTLNEFYSSSGFSFVLPTNQIQYVNNPTWFDRADSTGFENGENSFAKEMKQGLHRGTAKNLNIYSVALSGSGLFGYATFPWWYTQYRDLDGVVFKWTTTPGGAEPGFGTGKILVHEVGHWLGLLHTFQGGCDEVAGDYIVDTPAEASPARGCPSVRNTCPGAGNDPIHNHMDYTDDSCRTTFTPGQASRMHAAFEQLRANN</sequence>
<organism evidence="11 12">
    <name type="scientific">Rhizoctonia solani</name>
    <dbReference type="NCBI Taxonomy" id="456999"/>
    <lineage>
        <taxon>Eukaryota</taxon>
        <taxon>Fungi</taxon>
        <taxon>Dikarya</taxon>
        <taxon>Basidiomycota</taxon>
        <taxon>Agaricomycotina</taxon>
        <taxon>Agaricomycetes</taxon>
        <taxon>Cantharellales</taxon>
        <taxon>Ceratobasidiaceae</taxon>
        <taxon>Rhizoctonia</taxon>
    </lineage>
</organism>
<keyword evidence="6" id="KW-0862">Zinc</keyword>
<dbReference type="PANTHER" id="PTHR47466:SF1">
    <property type="entry name" value="METALLOPROTEASE MEP1 (AFU_ORTHOLOGUE AFUA_1G07730)-RELATED"/>
    <property type="match status" value="1"/>
</dbReference>
<evidence type="ECO:0000256" key="9">
    <source>
        <dbReference type="SAM" id="SignalP"/>
    </source>
</evidence>
<evidence type="ECO:0000256" key="8">
    <source>
        <dbReference type="ARBA" id="ARBA00023157"/>
    </source>
</evidence>
<keyword evidence="8" id="KW-1015">Disulfide bond</keyword>